<protein>
    <recommendedName>
        <fullName evidence="10">Homeobox-leucine zipper protein</fullName>
    </recommendedName>
    <alternativeName>
        <fullName evidence="10">HD-ZIP protein</fullName>
    </alternativeName>
    <alternativeName>
        <fullName evidence="10">Homeodomain transcription factor</fullName>
    </alternativeName>
</protein>
<dbReference type="SMART" id="SM00340">
    <property type="entry name" value="HALZ"/>
    <property type="match status" value="1"/>
</dbReference>
<evidence type="ECO:0000256" key="5">
    <source>
        <dbReference type="ARBA" id="ARBA00023163"/>
    </source>
</evidence>
<evidence type="ECO:0000256" key="1">
    <source>
        <dbReference type="ARBA" id="ARBA00004123"/>
    </source>
</evidence>
<dbReference type="Gramene" id="AUR62007058-RA">
    <property type="protein sequence ID" value="AUR62007058-RA:cds"/>
    <property type="gene ID" value="AUR62007058"/>
</dbReference>
<evidence type="ECO:0000259" key="13">
    <source>
        <dbReference type="PROSITE" id="PS50071"/>
    </source>
</evidence>
<sequence>MQIKSLESMFSSESRPGSKTKQRIADQLGLHPRQVSIWFQNRRARSKSKQTERDYSILKACYDNLASKFEALKKENQSLTVEIQRLRNLNEGPKDCTSDSAPVTCSSNGESISLSSQEKHKAQPEDYIQDNILSKNRSEGFMSFEQETDSQFNMIESADDSLASFRNHDGLEPAYLMEHNCISDWWEFWT</sequence>
<dbReference type="EnsemblPlants" id="AUR62007058-RA">
    <property type="protein sequence ID" value="AUR62007058-RA:cds"/>
    <property type="gene ID" value="AUR62007058"/>
</dbReference>
<dbReference type="Proteomes" id="UP000596660">
    <property type="component" value="Unplaced"/>
</dbReference>
<feature type="region of interest" description="Disordered" evidence="12">
    <location>
        <begin position="1"/>
        <end position="23"/>
    </location>
</feature>
<dbReference type="GO" id="GO:0043565">
    <property type="term" value="F:sequence-specific DNA binding"/>
    <property type="evidence" value="ECO:0007669"/>
    <property type="project" value="InterPro"/>
</dbReference>
<feature type="DNA-binding region" description="Homeobox" evidence="8">
    <location>
        <begin position="3"/>
        <end position="50"/>
    </location>
</feature>
<dbReference type="AlphaFoldDB" id="A0A803L5B9"/>
<dbReference type="InterPro" id="IPR017970">
    <property type="entry name" value="Homeobox_CS"/>
</dbReference>
<dbReference type="PROSITE" id="PS50071">
    <property type="entry name" value="HOMEOBOX_2"/>
    <property type="match status" value="1"/>
</dbReference>
<keyword evidence="3 8" id="KW-0238">DNA-binding</keyword>
<dbReference type="PANTHER" id="PTHR24326">
    <property type="entry name" value="HOMEOBOX-LEUCINE ZIPPER PROTEIN"/>
    <property type="match status" value="1"/>
</dbReference>
<evidence type="ECO:0000313" key="14">
    <source>
        <dbReference type="EnsemblPlants" id="AUR62007058-RA:cds"/>
    </source>
</evidence>
<evidence type="ECO:0000256" key="11">
    <source>
        <dbReference type="SAM" id="Coils"/>
    </source>
</evidence>
<keyword evidence="2 10" id="KW-0805">Transcription regulation</keyword>
<evidence type="ECO:0000256" key="12">
    <source>
        <dbReference type="SAM" id="MobiDB-lite"/>
    </source>
</evidence>
<keyword evidence="15" id="KW-1185">Reference proteome</keyword>
<evidence type="ECO:0000256" key="9">
    <source>
        <dbReference type="RuleBase" id="RU000682"/>
    </source>
</evidence>
<evidence type="ECO:0000256" key="3">
    <source>
        <dbReference type="ARBA" id="ARBA00023125"/>
    </source>
</evidence>
<evidence type="ECO:0000256" key="10">
    <source>
        <dbReference type="RuleBase" id="RU369038"/>
    </source>
</evidence>
<keyword evidence="5 10" id="KW-0804">Transcription</keyword>
<dbReference type="GO" id="GO:0045893">
    <property type="term" value="P:positive regulation of DNA-templated transcription"/>
    <property type="evidence" value="ECO:0007669"/>
    <property type="project" value="TreeGrafter"/>
</dbReference>
<evidence type="ECO:0000256" key="7">
    <source>
        <dbReference type="ARBA" id="ARBA00025748"/>
    </source>
</evidence>
<dbReference type="InterPro" id="IPR009057">
    <property type="entry name" value="Homeodomain-like_sf"/>
</dbReference>
<dbReference type="Gene3D" id="1.10.10.60">
    <property type="entry name" value="Homeodomain-like"/>
    <property type="match status" value="1"/>
</dbReference>
<keyword evidence="11" id="KW-0175">Coiled coil</keyword>
<evidence type="ECO:0000256" key="8">
    <source>
        <dbReference type="PROSITE-ProRule" id="PRU00108"/>
    </source>
</evidence>
<organism evidence="14 15">
    <name type="scientific">Chenopodium quinoa</name>
    <name type="common">Quinoa</name>
    <dbReference type="NCBI Taxonomy" id="63459"/>
    <lineage>
        <taxon>Eukaryota</taxon>
        <taxon>Viridiplantae</taxon>
        <taxon>Streptophyta</taxon>
        <taxon>Embryophyta</taxon>
        <taxon>Tracheophyta</taxon>
        <taxon>Spermatophyta</taxon>
        <taxon>Magnoliopsida</taxon>
        <taxon>eudicotyledons</taxon>
        <taxon>Gunneridae</taxon>
        <taxon>Pentapetalae</taxon>
        <taxon>Caryophyllales</taxon>
        <taxon>Chenopodiaceae</taxon>
        <taxon>Chenopodioideae</taxon>
        <taxon>Atripliceae</taxon>
        <taxon>Chenopodium</taxon>
    </lineage>
</organism>
<keyword evidence="4 8" id="KW-0371">Homeobox</keyword>
<dbReference type="SUPFAM" id="SSF46689">
    <property type="entry name" value="Homeodomain-like"/>
    <property type="match status" value="1"/>
</dbReference>
<comment type="subcellular location">
    <subcellularLocation>
        <location evidence="1 8 9">Nucleus</location>
    </subcellularLocation>
</comment>
<dbReference type="PRINTS" id="PR00031">
    <property type="entry name" value="HTHREPRESSR"/>
</dbReference>
<dbReference type="GO" id="GO:0000981">
    <property type="term" value="F:DNA-binding transcription factor activity, RNA polymerase II-specific"/>
    <property type="evidence" value="ECO:0007669"/>
    <property type="project" value="UniProtKB-UniRule"/>
</dbReference>
<dbReference type="GO" id="GO:0005634">
    <property type="term" value="C:nucleus"/>
    <property type="evidence" value="ECO:0007669"/>
    <property type="project" value="UniProtKB-SubCell"/>
</dbReference>
<evidence type="ECO:0000256" key="2">
    <source>
        <dbReference type="ARBA" id="ARBA00023015"/>
    </source>
</evidence>
<accession>A0A803L5B9</accession>
<feature type="domain" description="Homeobox" evidence="13">
    <location>
        <begin position="1"/>
        <end position="49"/>
    </location>
</feature>
<dbReference type="PROSITE" id="PS00027">
    <property type="entry name" value="HOMEOBOX_1"/>
    <property type="match status" value="1"/>
</dbReference>
<dbReference type="InterPro" id="IPR003106">
    <property type="entry name" value="Leu_zip_homeo"/>
</dbReference>
<comment type="similarity">
    <text evidence="7 10">Belongs to the HD-ZIP homeobox family. Class I subfamily.</text>
</comment>
<feature type="region of interest" description="Disordered" evidence="12">
    <location>
        <begin position="92"/>
        <end position="125"/>
    </location>
</feature>
<evidence type="ECO:0000256" key="6">
    <source>
        <dbReference type="ARBA" id="ARBA00023242"/>
    </source>
</evidence>
<reference evidence="14" key="2">
    <citation type="submission" date="2021-03" db="UniProtKB">
        <authorList>
            <consortium name="EnsemblPlants"/>
        </authorList>
    </citation>
    <scope>IDENTIFICATION</scope>
</reference>
<dbReference type="InterPro" id="IPR045224">
    <property type="entry name" value="HDZip_class_I_plant"/>
</dbReference>
<dbReference type="SMART" id="SM00389">
    <property type="entry name" value="HOX"/>
    <property type="match status" value="1"/>
</dbReference>
<dbReference type="Pfam" id="PF00046">
    <property type="entry name" value="Homeodomain"/>
    <property type="match status" value="1"/>
</dbReference>
<dbReference type="CDD" id="cd00086">
    <property type="entry name" value="homeodomain"/>
    <property type="match status" value="1"/>
</dbReference>
<name>A0A803L5B9_CHEQI</name>
<dbReference type="Pfam" id="PF02183">
    <property type="entry name" value="HALZ"/>
    <property type="match status" value="1"/>
</dbReference>
<keyword evidence="6 8" id="KW-0539">Nucleus</keyword>
<reference evidence="14" key="1">
    <citation type="journal article" date="2017" name="Nature">
        <title>The genome of Chenopodium quinoa.</title>
        <authorList>
            <person name="Jarvis D.E."/>
            <person name="Ho Y.S."/>
            <person name="Lightfoot D.J."/>
            <person name="Schmoeckel S.M."/>
            <person name="Li B."/>
            <person name="Borm T.J.A."/>
            <person name="Ohyanagi H."/>
            <person name="Mineta K."/>
            <person name="Michell C.T."/>
            <person name="Saber N."/>
            <person name="Kharbatia N.M."/>
            <person name="Rupper R.R."/>
            <person name="Sharp A.R."/>
            <person name="Dally N."/>
            <person name="Boughton B.A."/>
            <person name="Woo Y.H."/>
            <person name="Gao G."/>
            <person name="Schijlen E.G.W.M."/>
            <person name="Guo X."/>
            <person name="Momin A.A."/>
            <person name="Negrao S."/>
            <person name="Al-Babili S."/>
            <person name="Gehring C."/>
            <person name="Roessner U."/>
            <person name="Jung C."/>
            <person name="Murphy K."/>
            <person name="Arold S.T."/>
            <person name="Gojobori T."/>
            <person name="van der Linden C.G."/>
            <person name="van Loo E.N."/>
            <person name="Jellen E.N."/>
            <person name="Maughan P.J."/>
            <person name="Tester M."/>
        </authorList>
    </citation>
    <scope>NUCLEOTIDE SEQUENCE [LARGE SCALE GENOMIC DNA]</scope>
    <source>
        <strain evidence="14">cv. PI 614886</strain>
    </source>
</reference>
<feature type="compositionally biased region" description="Polar residues" evidence="12">
    <location>
        <begin position="8"/>
        <end position="19"/>
    </location>
</feature>
<dbReference type="InterPro" id="IPR000047">
    <property type="entry name" value="HTH_motif"/>
</dbReference>
<dbReference type="InterPro" id="IPR001356">
    <property type="entry name" value="HD"/>
</dbReference>
<feature type="compositionally biased region" description="Polar residues" evidence="12">
    <location>
        <begin position="98"/>
        <end position="116"/>
    </location>
</feature>
<dbReference type="PANTHER" id="PTHR24326:SF122">
    <property type="entry name" value="HOMEOBOX-LEUCINE ZIPPER PROTEIN HOX6"/>
    <property type="match status" value="1"/>
</dbReference>
<feature type="coiled-coil region" evidence="11">
    <location>
        <begin position="62"/>
        <end position="89"/>
    </location>
</feature>
<proteinExistence type="inferred from homology"/>
<evidence type="ECO:0000256" key="4">
    <source>
        <dbReference type="ARBA" id="ARBA00023155"/>
    </source>
</evidence>
<comment type="function">
    <text evidence="10">Transcription factor.</text>
</comment>
<evidence type="ECO:0000313" key="15">
    <source>
        <dbReference type="Proteomes" id="UP000596660"/>
    </source>
</evidence>